<gene>
    <name evidence="1" type="ORF">FVF58_44135</name>
</gene>
<dbReference type="AlphaFoldDB" id="A0A5B0G5E6"/>
<proteinExistence type="predicted"/>
<evidence type="ECO:0000313" key="2">
    <source>
        <dbReference type="Proteomes" id="UP000325273"/>
    </source>
</evidence>
<organism evidence="1 2">
    <name type="scientific">Paraburkholderia panacisoli</name>
    <dbReference type="NCBI Taxonomy" id="2603818"/>
    <lineage>
        <taxon>Bacteria</taxon>
        <taxon>Pseudomonadati</taxon>
        <taxon>Pseudomonadota</taxon>
        <taxon>Betaproteobacteria</taxon>
        <taxon>Burkholderiales</taxon>
        <taxon>Burkholderiaceae</taxon>
        <taxon>Paraburkholderia</taxon>
    </lineage>
</organism>
<dbReference type="InterPro" id="IPR043502">
    <property type="entry name" value="DNA/RNA_pol_sf"/>
</dbReference>
<sequence>MLCLEVFRPKWSHDAHDTADGLAVLEKERVVAADKLACDAGVCLGMRRGGVLTLAPSTVMHERDSTAEVNAVREIATGLLNLSPQVVLAEESTVLVDLSARCAARTA</sequence>
<dbReference type="EMBL" id="VTUZ01000056">
    <property type="protein sequence ID" value="KAA0998586.1"/>
    <property type="molecule type" value="Genomic_DNA"/>
</dbReference>
<dbReference type="Proteomes" id="UP000325273">
    <property type="component" value="Unassembled WGS sequence"/>
</dbReference>
<evidence type="ECO:0000313" key="1">
    <source>
        <dbReference type="EMBL" id="KAA0998586.1"/>
    </source>
</evidence>
<accession>A0A5B0G5E6</accession>
<keyword evidence="2" id="KW-1185">Reference proteome</keyword>
<protein>
    <submittedName>
        <fullName evidence="1">Uncharacterized protein</fullName>
    </submittedName>
</protein>
<name>A0A5B0G5E6_9BURK</name>
<dbReference type="RefSeq" id="WP_149675885.1">
    <property type="nucleotide sequence ID" value="NZ_VTUZ01000056.1"/>
</dbReference>
<reference evidence="1 2" key="1">
    <citation type="submission" date="2019-08" db="EMBL/GenBank/DDBJ databases">
        <title>Paraburkholderia sp. DCY113.</title>
        <authorList>
            <person name="Kang J."/>
        </authorList>
    </citation>
    <scope>NUCLEOTIDE SEQUENCE [LARGE SCALE GENOMIC DNA]</scope>
    <source>
        <strain evidence="1 2">DCY113</strain>
    </source>
</reference>
<dbReference type="SUPFAM" id="SSF56672">
    <property type="entry name" value="DNA/RNA polymerases"/>
    <property type="match status" value="1"/>
</dbReference>
<comment type="caution">
    <text evidence="1">The sequence shown here is derived from an EMBL/GenBank/DDBJ whole genome shotgun (WGS) entry which is preliminary data.</text>
</comment>